<keyword evidence="3" id="KW-1185">Reference proteome</keyword>
<feature type="compositionally biased region" description="Low complexity" evidence="1">
    <location>
        <begin position="8"/>
        <end position="22"/>
    </location>
</feature>
<reference evidence="4" key="3">
    <citation type="submission" date="2025-04" db="UniProtKB">
        <authorList>
            <consortium name="RefSeq"/>
        </authorList>
    </citation>
    <scope>IDENTIFICATION</scope>
    <source>
        <strain evidence="4">CBS 304.34</strain>
    </source>
</reference>
<dbReference type="RefSeq" id="XP_033581453.1">
    <property type="nucleotide sequence ID" value="XM_033721837.1"/>
</dbReference>
<dbReference type="GeneID" id="54462730"/>
<evidence type="ECO:0000313" key="2">
    <source>
        <dbReference type="EMBL" id="KAF2814489.1"/>
    </source>
</evidence>
<proteinExistence type="predicted"/>
<gene>
    <name evidence="2 4" type="ORF">BDZ99DRAFT_473541</name>
</gene>
<protein>
    <submittedName>
        <fullName evidence="2 4">Uncharacterized protein</fullName>
    </submittedName>
</protein>
<name>A0A6A6Z188_9PEZI</name>
<feature type="compositionally biased region" description="Polar residues" evidence="1">
    <location>
        <begin position="54"/>
        <end position="64"/>
    </location>
</feature>
<evidence type="ECO:0000313" key="3">
    <source>
        <dbReference type="Proteomes" id="UP000504636"/>
    </source>
</evidence>
<dbReference type="Proteomes" id="UP000504636">
    <property type="component" value="Unplaced"/>
</dbReference>
<feature type="compositionally biased region" description="Low complexity" evidence="1">
    <location>
        <begin position="101"/>
        <end position="115"/>
    </location>
</feature>
<accession>A0A6A6Z188</accession>
<reference evidence="2 4" key="1">
    <citation type="journal article" date="2020" name="Stud. Mycol.">
        <title>101 Dothideomycetes genomes: a test case for predicting lifestyles and emergence of pathogens.</title>
        <authorList>
            <person name="Haridas S."/>
            <person name="Albert R."/>
            <person name="Binder M."/>
            <person name="Bloem J."/>
            <person name="Labutti K."/>
            <person name="Salamov A."/>
            <person name="Andreopoulos B."/>
            <person name="Baker S."/>
            <person name="Barry K."/>
            <person name="Bills G."/>
            <person name="Bluhm B."/>
            <person name="Cannon C."/>
            <person name="Castanera R."/>
            <person name="Culley D."/>
            <person name="Daum C."/>
            <person name="Ezra D."/>
            <person name="Gonzalez J."/>
            <person name="Henrissat B."/>
            <person name="Kuo A."/>
            <person name="Liang C."/>
            <person name="Lipzen A."/>
            <person name="Lutzoni F."/>
            <person name="Magnuson J."/>
            <person name="Mondo S."/>
            <person name="Nolan M."/>
            <person name="Ohm R."/>
            <person name="Pangilinan J."/>
            <person name="Park H.-J."/>
            <person name="Ramirez L."/>
            <person name="Alfaro M."/>
            <person name="Sun H."/>
            <person name="Tritt A."/>
            <person name="Yoshinaga Y."/>
            <person name="Zwiers L.-H."/>
            <person name="Turgeon B."/>
            <person name="Goodwin S."/>
            <person name="Spatafora J."/>
            <person name="Crous P."/>
            <person name="Grigoriev I."/>
        </authorList>
    </citation>
    <scope>NUCLEOTIDE SEQUENCE</scope>
    <source>
        <strain evidence="2 4">CBS 304.34</strain>
    </source>
</reference>
<organism evidence="2">
    <name type="scientific">Mytilinidion resinicola</name>
    <dbReference type="NCBI Taxonomy" id="574789"/>
    <lineage>
        <taxon>Eukaryota</taxon>
        <taxon>Fungi</taxon>
        <taxon>Dikarya</taxon>
        <taxon>Ascomycota</taxon>
        <taxon>Pezizomycotina</taxon>
        <taxon>Dothideomycetes</taxon>
        <taxon>Pleosporomycetidae</taxon>
        <taxon>Mytilinidiales</taxon>
        <taxon>Mytilinidiaceae</taxon>
        <taxon>Mytilinidion</taxon>
    </lineage>
</organism>
<dbReference type="AlphaFoldDB" id="A0A6A6Z188"/>
<evidence type="ECO:0000313" key="4">
    <source>
        <dbReference type="RefSeq" id="XP_033581453.1"/>
    </source>
</evidence>
<dbReference type="OrthoDB" id="10521682at2759"/>
<sequence>MPVPIYTSNGPPGFSGPPSFNPQIAPAPGRAPNTLNPHLHPAPHGFPPEMGSPTPLQTPFPTQSHDYRAPMYSSHYPSPYRHPDPFNPTLARQQQLRPEPAHQQPQAQPQLQPLEGYGPPLSGLGPRSSRAAEIGRNLGWPIQGSPGGAWGFR</sequence>
<feature type="region of interest" description="Disordered" evidence="1">
    <location>
        <begin position="1"/>
        <end position="153"/>
    </location>
</feature>
<dbReference type="EMBL" id="MU003695">
    <property type="protein sequence ID" value="KAF2814489.1"/>
    <property type="molecule type" value="Genomic_DNA"/>
</dbReference>
<reference evidence="4" key="2">
    <citation type="submission" date="2020-04" db="EMBL/GenBank/DDBJ databases">
        <authorList>
            <consortium name="NCBI Genome Project"/>
        </authorList>
    </citation>
    <scope>NUCLEOTIDE SEQUENCE</scope>
    <source>
        <strain evidence="4">CBS 304.34</strain>
    </source>
</reference>
<evidence type="ECO:0000256" key="1">
    <source>
        <dbReference type="SAM" id="MobiDB-lite"/>
    </source>
</evidence>